<sequence length="303" mass="33466">MSKQGRGFFDDDDDDDAPESYPTSHLAADDSLSSTGLLSPRRYASTTAGLSGAPAPRPADARASTATTGGRVSSVTGPQAGSSARAYESTRGESLSLDEILGDDRDLARERNVQRLLRAWTNEMGAPELLTFPGELVERVVKDLARRKAVVRRAQSTSGQDEAFYTTAAVVATENMRAAHVLKMFTRERIYKLEQCAEYYLSLADVRERLYHNEIAHAEGYLRLVKAYHDTAAMDAMPEQVTRNPPPMPTPDFSKPVFFRARRDCPPVVLPDGEAFVFTEGSQHMCRYSTIRALLEKGDVELI</sequence>
<dbReference type="OrthoDB" id="338231at2759"/>
<dbReference type="GO" id="GO:0000727">
    <property type="term" value="P:double-strand break repair via break-induced replication"/>
    <property type="evidence" value="ECO:0007669"/>
    <property type="project" value="TreeGrafter"/>
</dbReference>
<dbReference type="AlphaFoldDB" id="A0A0D6EJI9"/>
<feature type="region of interest" description="Disordered" evidence="1">
    <location>
        <begin position="1"/>
        <end position="94"/>
    </location>
</feature>
<protein>
    <submittedName>
        <fullName evidence="3">SPOSA6832_01683-mRNA-1:cds</fullName>
    </submittedName>
</protein>
<proteinExistence type="predicted"/>
<dbReference type="Proteomes" id="UP000243876">
    <property type="component" value="Unassembled WGS sequence"/>
</dbReference>
<dbReference type="GO" id="GO:0000811">
    <property type="term" value="C:GINS complex"/>
    <property type="evidence" value="ECO:0007669"/>
    <property type="project" value="TreeGrafter"/>
</dbReference>
<dbReference type="SUPFAM" id="SSF158573">
    <property type="entry name" value="GINS helical bundle-like"/>
    <property type="match status" value="1"/>
</dbReference>
<dbReference type="InterPro" id="IPR008591">
    <property type="entry name" value="GINS_Sld5"/>
</dbReference>
<feature type="domain" description="DNA replication complex GINS protein SLD5 C-terminal" evidence="2">
    <location>
        <begin position="251"/>
        <end position="303"/>
    </location>
</feature>
<dbReference type="InterPro" id="IPR031633">
    <property type="entry name" value="SLD5_C"/>
</dbReference>
<evidence type="ECO:0000256" key="1">
    <source>
        <dbReference type="SAM" id="MobiDB-lite"/>
    </source>
</evidence>
<feature type="non-terminal residue" evidence="3">
    <location>
        <position position="1"/>
    </location>
</feature>
<reference evidence="4" key="1">
    <citation type="submission" date="2015-02" db="EMBL/GenBank/DDBJ databases">
        <authorList>
            <person name="Gon?alves P."/>
        </authorList>
    </citation>
    <scope>NUCLEOTIDE SEQUENCE [LARGE SCALE GENOMIC DNA]</scope>
</reference>
<dbReference type="Gene3D" id="1.20.58.1030">
    <property type="match status" value="1"/>
</dbReference>
<name>A0A0D6EJI9_SPOSA</name>
<dbReference type="Pfam" id="PF16922">
    <property type="entry name" value="SLD5_C"/>
    <property type="match status" value="1"/>
</dbReference>
<evidence type="ECO:0000259" key="2">
    <source>
        <dbReference type="Pfam" id="PF16922"/>
    </source>
</evidence>
<dbReference type="EMBL" id="CENE01000005">
    <property type="protein sequence ID" value="CEQ40096.1"/>
    <property type="molecule type" value="Genomic_DNA"/>
</dbReference>
<dbReference type="PANTHER" id="PTHR21206:SF0">
    <property type="entry name" value="DNA REPLICATION COMPLEX GINS PROTEIN SLD5"/>
    <property type="match status" value="1"/>
</dbReference>
<dbReference type="CDD" id="cd11711">
    <property type="entry name" value="GINS_A_Sld5"/>
    <property type="match status" value="1"/>
</dbReference>
<dbReference type="GO" id="GO:0006261">
    <property type="term" value="P:DNA-templated DNA replication"/>
    <property type="evidence" value="ECO:0007669"/>
    <property type="project" value="InterPro"/>
</dbReference>
<evidence type="ECO:0000313" key="4">
    <source>
        <dbReference type="Proteomes" id="UP000243876"/>
    </source>
</evidence>
<organism evidence="3 4">
    <name type="scientific">Sporidiobolus salmonicolor</name>
    <name type="common">Yeast-like fungus</name>
    <name type="synonym">Sporobolomyces salmonicolor</name>
    <dbReference type="NCBI Taxonomy" id="5005"/>
    <lineage>
        <taxon>Eukaryota</taxon>
        <taxon>Fungi</taxon>
        <taxon>Dikarya</taxon>
        <taxon>Basidiomycota</taxon>
        <taxon>Pucciniomycotina</taxon>
        <taxon>Microbotryomycetes</taxon>
        <taxon>Sporidiobolales</taxon>
        <taxon>Sporidiobolaceae</taxon>
        <taxon>Sporobolomyces</taxon>
    </lineage>
</organism>
<evidence type="ECO:0000313" key="3">
    <source>
        <dbReference type="EMBL" id="CEQ40096.1"/>
    </source>
</evidence>
<dbReference type="PANTHER" id="PTHR21206">
    <property type="entry name" value="SLD5 PROTEIN"/>
    <property type="match status" value="1"/>
</dbReference>
<keyword evidence="4" id="KW-1185">Reference proteome</keyword>
<dbReference type="SUPFAM" id="SSF160059">
    <property type="entry name" value="PriA/YqbF domain"/>
    <property type="match status" value="1"/>
</dbReference>
<dbReference type="InterPro" id="IPR036224">
    <property type="entry name" value="GINS_bundle-like_dom_sf"/>
</dbReference>
<gene>
    <name evidence="3" type="primary">SPOSA6832_01683</name>
</gene>
<feature type="compositionally biased region" description="Polar residues" evidence="1">
    <location>
        <begin position="70"/>
        <end position="82"/>
    </location>
</feature>
<dbReference type="CDD" id="cd21692">
    <property type="entry name" value="GINS_B_Sld5"/>
    <property type="match status" value="1"/>
</dbReference>
<dbReference type="InterPro" id="IPR038749">
    <property type="entry name" value="Sld5_GINS_A"/>
</dbReference>
<accession>A0A0D6EJI9</accession>
<dbReference type="Gene3D" id="3.40.5.60">
    <property type="match status" value="1"/>
</dbReference>